<dbReference type="AlphaFoldDB" id="A0A3M7SGX0"/>
<organism evidence="1 2">
    <name type="scientific">Brachionus plicatilis</name>
    <name type="common">Marine rotifer</name>
    <name type="synonym">Brachionus muelleri</name>
    <dbReference type="NCBI Taxonomy" id="10195"/>
    <lineage>
        <taxon>Eukaryota</taxon>
        <taxon>Metazoa</taxon>
        <taxon>Spiralia</taxon>
        <taxon>Gnathifera</taxon>
        <taxon>Rotifera</taxon>
        <taxon>Eurotatoria</taxon>
        <taxon>Monogononta</taxon>
        <taxon>Pseudotrocha</taxon>
        <taxon>Ploima</taxon>
        <taxon>Brachionidae</taxon>
        <taxon>Brachionus</taxon>
    </lineage>
</organism>
<sequence length="75" mass="8845">MCVKDHCLDAKNYKIPERVKYSYRRTAVIKTVIEKNEKFLKIAISSQYIDYDNLLINLEIEVNKNRIKVIGILTN</sequence>
<evidence type="ECO:0000313" key="2">
    <source>
        <dbReference type="Proteomes" id="UP000276133"/>
    </source>
</evidence>
<dbReference type="EMBL" id="REGN01001386">
    <property type="protein sequence ID" value="RNA35006.1"/>
    <property type="molecule type" value="Genomic_DNA"/>
</dbReference>
<reference evidence="1 2" key="1">
    <citation type="journal article" date="2018" name="Sci. Rep.">
        <title>Genomic signatures of local adaptation to the degree of environmental predictability in rotifers.</title>
        <authorList>
            <person name="Franch-Gras L."/>
            <person name="Hahn C."/>
            <person name="Garcia-Roger E.M."/>
            <person name="Carmona M.J."/>
            <person name="Serra M."/>
            <person name="Gomez A."/>
        </authorList>
    </citation>
    <scope>NUCLEOTIDE SEQUENCE [LARGE SCALE GENOMIC DNA]</scope>
    <source>
        <strain evidence="1">HYR1</strain>
    </source>
</reference>
<accession>A0A3M7SGX0</accession>
<protein>
    <submittedName>
        <fullName evidence="1">Uncharacterized protein</fullName>
    </submittedName>
</protein>
<evidence type="ECO:0000313" key="1">
    <source>
        <dbReference type="EMBL" id="RNA35006.1"/>
    </source>
</evidence>
<gene>
    <name evidence="1" type="ORF">BpHYR1_040113</name>
</gene>
<name>A0A3M7SGX0_BRAPC</name>
<keyword evidence="2" id="KW-1185">Reference proteome</keyword>
<dbReference type="Proteomes" id="UP000276133">
    <property type="component" value="Unassembled WGS sequence"/>
</dbReference>
<proteinExistence type="predicted"/>
<comment type="caution">
    <text evidence="1">The sequence shown here is derived from an EMBL/GenBank/DDBJ whole genome shotgun (WGS) entry which is preliminary data.</text>
</comment>